<evidence type="ECO:0000256" key="1">
    <source>
        <dbReference type="ARBA" id="ARBA00004651"/>
    </source>
</evidence>
<gene>
    <name evidence="7" type="ORF">G6Z83_05885</name>
</gene>
<evidence type="ECO:0000313" key="8">
    <source>
        <dbReference type="Proteomes" id="UP000501676"/>
    </source>
</evidence>
<feature type="transmembrane region" description="Helical" evidence="6">
    <location>
        <begin position="109"/>
        <end position="129"/>
    </location>
</feature>
<dbReference type="Proteomes" id="UP000501676">
    <property type="component" value="Chromosome"/>
</dbReference>
<proteinExistence type="predicted"/>
<dbReference type="RefSeq" id="WP_006737764.1">
    <property type="nucleotide sequence ID" value="NZ_CP049228.1"/>
</dbReference>
<keyword evidence="4 6" id="KW-1133">Transmembrane helix</keyword>
<reference evidence="7 8" key="1">
    <citation type="submission" date="2020-02" db="EMBL/GenBank/DDBJ databases">
        <title>Complete genome sequences of six Lactobacillus iners strains isolated from the human vagina.</title>
        <authorList>
            <person name="France M.T."/>
            <person name="Rutt L."/>
            <person name="Narina S."/>
            <person name="Arbaugh S."/>
            <person name="Humphrys M.S."/>
            <person name="Ma B."/>
            <person name="Hayward M.R."/>
            <person name="Relman D."/>
            <person name="Kwon D.S."/>
            <person name="Ravel J."/>
        </authorList>
    </citation>
    <scope>NUCLEOTIDE SEQUENCE [LARGE SCALE GENOMIC DNA]</scope>
    <source>
        <strain evidence="7 8">C0210C1</strain>
    </source>
</reference>
<feature type="transmembrane region" description="Helical" evidence="6">
    <location>
        <begin position="84"/>
        <end position="103"/>
    </location>
</feature>
<dbReference type="Pfam" id="PF07690">
    <property type="entry name" value="MFS_1"/>
    <property type="match status" value="1"/>
</dbReference>
<keyword evidence="3 6" id="KW-0812">Transmembrane</keyword>
<dbReference type="SUPFAM" id="SSF103473">
    <property type="entry name" value="MFS general substrate transporter"/>
    <property type="match status" value="1"/>
</dbReference>
<feature type="transmembrane region" description="Helical" evidence="6">
    <location>
        <begin position="52"/>
        <end position="72"/>
    </location>
</feature>
<feature type="transmembrane region" description="Helical" evidence="6">
    <location>
        <begin position="326"/>
        <end position="344"/>
    </location>
</feature>
<dbReference type="PANTHER" id="PTHR19432">
    <property type="entry name" value="SUGAR TRANSPORTER"/>
    <property type="match status" value="1"/>
</dbReference>
<evidence type="ECO:0000256" key="2">
    <source>
        <dbReference type="ARBA" id="ARBA00022448"/>
    </source>
</evidence>
<evidence type="ECO:0000256" key="3">
    <source>
        <dbReference type="ARBA" id="ARBA00022692"/>
    </source>
</evidence>
<keyword evidence="5 6" id="KW-0472">Membrane</keyword>
<dbReference type="Gene3D" id="1.20.1250.20">
    <property type="entry name" value="MFS general substrate transporter like domains"/>
    <property type="match status" value="1"/>
</dbReference>
<protein>
    <submittedName>
        <fullName evidence="7">SLC45 family MFS transporter</fullName>
    </submittedName>
</protein>
<dbReference type="AlphaFoldDB" id="A0A6G7BA48"/>
<feature type="transmembrane region" description="Helical" evidence="6">
    <location>
        <begin position="383"/>
        <end position="406"/>
    </location>
</feature>
<dbReference type="InterPro" id="IPR036259">
    <property type="entry name" value="MFS_trans_sf"/>
</dbReference>
<dbReference type="InterPro" id="IPR011701">
    <property type="entry name" value="MFS"/>
</dbReference>
<dbReference type="GO" id="GO:0005886">
    <property type="term" value="C:plasma membrane"/>
    <property type="evidence" value="ECO:0007669"/>
    <property type="project" value="UniProtKB-SubCell"/>
</dbReference>
<dbReference type="CDD" id="cd17313">
    <property type="entry name" value="MFS_SLC45_SUC"/>
    <property type="match status" value="1"/>
</dbReference>
<comment type="subcellular location">
    <subcellularLocation>
        <location evidence="1">Cell membrane</location>
        <topology evidence="1">Multi-pass membrane protein</topology>
    </subcellularLocation>
</comment>
<evidence type="ECO:0000256" key="4">
    <source>
        <dbReference type="ARBA" id="ARBA00022989"/>
    </source>
</evidence>
<dbReference type="PANTHER" id="PTHR19432:SF35">
    <property type="entry name" value="SOLUTE CARRIER FAMILY 45 MEMBER 3 ISOFORM X1"/>
    <property type="match status" value="1"/>
</dbReference>
<name>A0A6G7BA48_9LACO</name>
<keyword evidence="2" id="KW-0813">Transport</keyword>
<dbReference type="EMBL" id="CP049228">
    <property type="protein sequence ID" value="QIH24199.1"/>
    <property type="molecule type" value="Genomic_DNA"/>
</dbReference>
<feature type="transmembrane region" description="Helical" evidence="6">
    <location>
        <begin position="295"/>
        <end position="314"/>
    </location>
</feature>
<dbReference type="GO" id="GO:0022857">
    <property type="term" value="F:transmembrane transporter activity"/>
    <property type="evidence" value="ECO:0007669"/>
    <property type="project" value="InterPro"/>
</dbReference>
<evidence type="ECO:0000256" key="5">
    <source>
        <dbReference type="ARBA" id="ARBA00023136"/>
    </source>
</evidence>
<sequence length="442" mass="48595">MEKTKKLPTLALSTLMMMTLGNLGTSMAFQLQSANMARIFQTLGADPTRLGFFFILPPLAGMIVQPLVGYYSDRTWIPRLGRRLPYLMLGTIVAVIVMCLLPNAGSLGLSTSAALWFGAIAILFMDLSSNMSMQPFKMMISDMVNIAQKDTAWSWQTIWSNIGGVFATILPTILTIIGIKNTASKGIVPDSVILSFYIGALILIVTSIFTICNVHEYDPITYAQYHKLANKKSEVHGLINILKKAPKVFWTLGIVQFCSWVSFQYLWTYGPGTIAQNIWHTANAKSEAFQLAGNWYGILLGIQTIIAILWGFVLVKINDKTRKPMYILGLIVGAIGYFVLANAHTKLGSIIAFICIGIVWVTINAIPFTILTNALSGSNIGVYMGLFNSWICLPQVVASVASFILYPLLNKYMPNMIMISGIVSLIGAASVLIIKETYGEKK</sequence>
<feature type="transmembrane region" description="Helical" evidence="6">
    <location>
        <begin position="350"/>
        <end position="371"/>
    </location>
</feature>
<evidence type="ECO:0000256" key="6">
    <source>
        <dbReference type="SAM" id="Phobius"/>
    </source>
</evidence>
<feature type="transmembrane region" description="Helical" evidence="6">
    <location>
        <begin position="191"/>
        <end position="212"/>
    </location>
</feature>
<accession>A0A6G7BA48</accession>
<organism evidence="7 8">
    <name type="scientific">Lactobacillus iners</name>
    <dbReference type="NCBI Taxonomy" id="147802"/>
    <lineage>
        <taxon>Bacteria</taxon>
        <taxon>Bacillati</taxon>
        <taxon>Bacillota</taxon>
        <taxon>Bacilli</taxon>
        <taxon>Lactobacillales</taxon>
        <taxon>Lactobacillaceae</taxon>
        <taxon>Lactobacillus</taxon>
    </lineage>
</organism>
<evidence type="ECO:0000313" key="7">
    <source>
        <dbReference type="EMBL" id="QIH24199.1"/>
    </source>
</evidence>
<feature type="transmembrane region" description="Helical" evidence="6">
    <location>
        <begin position="412"/>
        <end position="434"/>
    </location>
</feature>
<feature type="transmembrane region" description="Helical" evidence="6">
    <location>
        <begin position="248"/>
        <end position="267"/>
    </location>
</feature>
<feature type="transmembrane region" description="Helical" evidence="6">
    <location>
        <begin position="158"/>
        <end position="179"/>
    </location>
</feature>